<reference evidence="3 4" key="1">
    <citation type="journal article" date="2024" name="J Genomics">
        <title>Draft genome sequencing and assembly of Favolaschia claudopus CIRM-BRFM 2984 isolated from oak limbs.</title>
        <authorList>
            <person name="Navarro D."/>
            <person name="Drula E."/>
            <person name="Chaduli D."/>
            <person name="Cazenave R."/>
            <person name="Ahrendt S."/>
            <person name="Wang J."/>
            <person name="Lipzen A."/>
            <person name="Daum C."/>
            <person name="Barry K."/>
            <person name="Grigoriev I.V."/>
            <person name="Favel A."/>
            <person name="Rosso M.N."/>
            <person name="Martin F."/>
        </authorList>
    </citation>
    <scope>NUCLEOTIDE SEQUENCE [LARGE SCALE GENOMIC DNA]</scope>
    <source>
        <strain evidence="3 4">CIRM-BRFM 2984</strain>
    </source>
</reference>
<accession>A0AAW0AS78</accession>
<evidence type="ECO:0000256" key="2">
    <source>
        <dbReference type="SAM" id="Phobius"/>
    </source>
</evidence>
<keyword evidence="4" id="KW-1185">Reference proteome</keyword>
<feature type="region of interest" description="Disordered" evidence="1">
    <location>
        <begin position="198"/>
        <end position="219"/>
    </location>
</feature>
<keyword evidence="2" id="KW-0812">Transmembrane</keyword>
<keyword evidence="2" id="KW-1133">Transmembrane helix</keyword>
<dbReference type="EMBL" id="JAWWNJ010000055">
    <property type="protein sequence ID" value="KAK7014962.1"/>
    <property type="molecule type" value="Genomic_DNA"/>
</dbReference>
<protein>
    <recommendedName>
        <fullName evidence="5">Type-1 angiotensin II receptor-associated protein</fullName>
    </recommendedName>
</protein>
<organism evidence="3 4">
    <name type="scientific">Favolaschia claudopus</name>
    <dbReference type="NCBI Taxonomy" id="2862362"/>
    <lineage>
        <taxon>Eukaryota</taxon>
        <taxon>Fungi</taxon>
        <taxon>Dikarya</taxon>
        <taxon>Basidiomycota</taxon>
        <taxon>Agaricomycotina</taxon>
        <taxon>Agaricomycetes</taxon>
        <taxon>Agaricomycetidae</taxon>
        <taxon>Agaricales</taxon>
        <taxon>Marasmiineae</taxon>
        <taxon>Mycenaceae</taxon>
        <taxon>Favolaschia</taxon>
    </lineage>
</organism>
<feature type="transmembrane region" description="Helical" evidence="2">
    <location>
        <begin position="12"/>
        <end position="35"/>
    </location>
</feature>
<evidence type="ECO:0000256" key="1">
    <source>
        <dbReference type="SAM" id="MobiDB-lite"/>
    </source>
</evidence>
<keyword evidence="2" id="KW-0472">Membrane</keyword>
<evidence type="ECO:0000313" key="3">
    <source>
        <dbReference type="EMBL" id="KAK7014962.1"/>
    </source>
</evidence>
<sequence>MISSLLFLKARAIAFSLIIFTCLVWIVLLSVYMYIGWDTLSDPAEHPIIALMLFIDAMTMVVLLVLLVLPFREWLDAARFFFLMIAQTGVAIAFAYWNPKFRCPTSNPDSEGVCRLLNVYILIASWVIPTLLVFYACGLAYAMKRCSRPPPMMERDSILPIMRPSYSRTQSYSSVTRGPPEEQRKHISGLFPEIQRKHGSELSNSSTGSLSKPPPAFFL</sequence>
<dbReference type="AlphaFoldDB" id="A0AAW0AS78"/>
<gene>
    <name evidence="3" type="ORF">R3P38DRAFT_3276769</name>
</gene>
<name>A0AAW0AS78_9AGAR</name>
<feature type="transmembrane region" description="Helical" evidence="2">
    <location>
        <begin position="47"/>
        <end position="68"/>
    </location>
</feature>
<feature type="compositionally biased region" description="Low complexity" evidence="1">
    <location>
        <begin position="201"/>
        <end position="211"/>
    </location>
</feature>
<dbReference type="Proteomes" id="UP001362999">
    <property type="component" value="Unassembled WGS sequence"/>
</dbReference>
<feature type="transmembrane region" description="Helical" evidence="2">
    <location>
        <begin position="80"/>
        <end position="97"/>
    </location>
</feature>
<evidence type="ECO:0008006" key="5">
    <source>
        <dbReference type="Google" id="ProtNLM"/>
    </source>
</evidence>
<proteinExistence type="predicted"/>
<evidence type="ECO:0000313" key="4">
    <source>
        <dbReference type="Proteomes" id="UP001362999"/>
    </source>
</evidence>
<feature type="transmembrane region" description="Helical" evidence="2">
    <location>
        <begin position="117"/>
        <end position="143"/>
    </location>
</feature>
<comment type="caution">
    <text evidence="3">The sequence shown here is derived from an EMBL/GenBank/DDBJ whole genome shotgun (WGS) entry which is preliminary data.</text>
</comment>